<name>A0A0S6VU04_9BACT</name>
<feature type="transmembrane region" description="Helical" evidence="1">
    <location>
        <begin position="252"/>
        <end position="270"/>
    </location>
</feature>
<accession>A0A0S6VU04</accession>
<dbReference type="InterPro" id="IPR003675">
    <property type="entry name" value="Rce1/LyrA-like_dom"/>
</dbReference>
<feature type="transmembrane region" description="Helical" evidence="1">
    <location>
        <begin position="194"/>
        <end position="211"/>
    </location>
</feature>
<keyword evidence="1" id="KW-0812">Transmembrane</keyword>
<evidence type="ECO:0000259" key="2">
    <source>
        <dbReference type="Pfam" id="PF02517"/>
    </source>
</evidence>
<protein>
    <submittedName>
        <fullName evidence="3">Abortive infection protein</fullName>
    </submittedName>
</protein>
<dbReference type="GO" id="GO:0004175">
    <property type="term" value="F:endopeptidase activity"/>
    <property type="evidence" value="ECO:0007669"/>
    <property type="project" value="UniProtKB-ARBA"/>
</dbReference>
<dbReference type="InterPro" id="IPR052710">
    <property type="entry name" value="CAAX_protease"/>
</dbReference>
<proteinExistence type="predicted"/>
<feature type="transmembrane region" description="Helical" evidence="1">
    <location>
        <begin position="51"/>
        <end position="72"/>
    </location>
</feature>
<evidence type="ECO:0000313" key="4">
    <source>
        <dbReference type="Proteomes" id="UP000030700"/>
    </source>
</evidence>
<organism evidence="3">
    <name type="scientific">Candidatus Moduliflexus flocculans</name>
    <dbReference type="NCBI Taxonomy" id="1499966"/>
    <lineage>
        <taxon>Bacteria</taxon>
        <taxon>Candidatus Moduliflexota</taxon>
        <taxon>Candidatus Moduliflexia</taxon>
        <taxon>Candidatus Moduliflexales</taxon>
        <taxon>Candidatus Moduliflexaceae</taxon>
    </lineage>
</organism>
<evidence type="ECO:0000256" key="1">
    <source>
        <dbReference type="SAM" id="Phobius"/>
    </source>
</evidence>
<dbReference type="HOGENOM" id="CLU_958648_0_0_0"/>
<keyword evidence="1" id="KW-1133">Transmembrane helix</keyword>
<feature type="transmembrane region" description="Helical" evidence="1">
    <location>
        <begin position="124"/>
        <end position="141"/>
    </location>
</feature>
<feature type="transmembrane region" description="Helical" evidence="1">
    <location>
        <begin position="92"/>
        <end position="112"/>
    </location>
</feature>
<keyword evidence="1" id="KW-0472">Membrane</keyword>
<dbReference type="STRING" id="1499966.U14_00318"/>
<feature type="transmembrane region" description="Helical" evidence="1">
    <location>
        <begin position="20"/>
        <end position="39"/>
    </location>
</feature>
<keyword evidence="4" id="KW-1185">Reference proteome</keyword>
<dbReference type="EMBL" id="DF820455">
    <property type="protein sequence ID" value="GAK49100.1"/>
    <property type="molecule type" value="Genomic_DNA"/>
</dbReference>
<dbReference type="AlphaFoldDB" id="A0A0S6VU04"/>
<dbReference type="GO" id="GO:0080120">
    <property type="term" value="P:CAAX-box protein maturation"/>
    <property type="evidence" value="ECO:0007669"/>
    <property type="project" value="UniProtKB-ARBA"/>
</dbReference>
<dbReference type="Pfam" id="PF02517">
    <property type="entry name" value="Rce1-like"/>
    <property type="match status" value="1"/>
</dbReference>
<sequence>MQDNSSTRIDAIQRLADEKPFLFSIIVFLVMGILTEIPLERFFFPLMGYPICKFLEGIIEQGVTSLILVGLIKKLGLVEMAGFAPVRQWKALWLTWPLVVIALLNSSSLFDGSLHLDFSRPGEIVLYLGLFLSVGLFEEILGRGLVLSVMLRKWGATRRGMYLAVLTSSAMFGLFHVFNFALGRLPLLACGTQIVYSFFFGVVFAACFLRNQSIWPVIVLHAAMDFGSDLLPEITIEGGNQITATNSSWTEAMISILITSALFLYGMFILRKVNTSEKLDKKQTGELHFP</sequence>
<dbReference type="Proteomes" id="UP000030700">
    <property type="component" value="Unassembled WGS sequence"/>
</dbReference>
<feature type="transmembrane region" description="Helical" evidence="1">
    <location>
        <begin position="161"/>
        <end position="182"/>
    </location>
</feature>
<feature type="domain" description="CAAX prenyl protease 2/Lysostaphin resistance protein A-like" evidence="2">
    <location>
        <begin position="123"/>
        <end position="226"/>
    </location>
</feature>
<dbReference type="PANTHER" id="PTHR36435:SF1">
    <property type="entry name" value="CAAX AMINO TERMINAL PROTEASE FAMILY PROTEIN"/>
    <property type="match status" value="1"/>
</dbReference>
<evidence type="ECO:0000313" key="3">
    <source>
        <dbReference type="EMBL" id="GAK49100.1"/>
    </source>
</evidence>
<reference evidence="3" key="1">
    <citation type="journal article" date="2015" name="PeerJ">
        <title>First genomic representation of candidate bacterial phylum KSB3 points to enhanced environmental sensing as a trigger of wastewater bulking.</title>
        <authorList>
            <person name="Sekiguchi Y."/>
            <person name="Ohashi A."/>
            <person name="Parks D.H."/>
            <person name="Yamauchi T."/>
            <person name="Tyson G.W."/>
            <person name="Hugenholtz P."/>
        </authorList>
    </citation>
    <scope>NUCLEOTIDE SEQUENCE [LARGE SCALE GENOMIC DNA]</scope>
</reference>
<dbReference type="PANTHER" id="PTHR36435">
    <property type="entry name" value="SLR1288 PROTEIN"/>
    <property type="match status" value="1"/>
</dbReference>
<gene>
    <name evidence="3" type="ORF">U14_00318</name>
</gene>